<evidence type="ECO:0000313" key="2">
    <source>
        <dbReference type="EMBL" id="KAK6633053.1"/>
    </source>
</evidence>
<dbReference type="EMBL" id="JAWJWE010000006">
    <property type="protein sequence ID" value="KAK6633053.1"/>
    <property type="molecule type" value="Genomic_DNA"/>
</dbReference>
<feature type="region of interest" description="Disordered" evidence="1">
    <location>
        <begin position="49"/>
        <end position="93"/>
    </location>
</feature>
<sequence length="93" mass="11282">MPTEAFQMDGMEMKFWFGRQVLRVRKETEKKETKQDQREWIINKNTNGADWKEENKKRKRNVKGQWKMNNESRTHKKKSRNLVLAPWTTGTKV</sequence>
<organism evidence="2 3">
    <name type="scientific">Polyplax serrata</name>
    <name type="common">Common mouse louse</name>
    <dbReference type="NCBI Taxonomy" id="468196"/>
    <lineage>
        <taxon>Eukaryota</taxon>
        <taxon>Metazoa</taxon>
        <taxon>Ecdysozoa</taxon>
        <taxon>Arthropoda</taxon>
        <taxon>Hexapoda</taxon>
        <taxon>Insecta</taxon>
        <taxon>Pterygota</taxon>
        <taxon>Neoptera</taxon>
        <taxon>Paraneoptera</taxon>
        <taxon>Psocodea</taxon>
        <taxon>Troctomorpha</taxon>
        <taxon>Phthiraptera</taxon>
        <taxon>Anoplura</taxon>
        <taxon>Polyplacidae</taxon>
        <taxon>Polyplax</taxon>
    </lineage>
</organism>
<protein>
    <submittedName>
        <fullName evidence="2">Uncharacterized protein</fullName>
    </submittedName>
</protein>
<accession>A0AAN8P642</accession>
<evidence type="ECO:0000313" key="3">
    <source>
        <dbReference type="Proteomes" id="UP001372834"/>
    </source>
</evidence>
<comment type="caution">
    <text evidence="2">The sequence shown here is derived from an EMBL/GenBank/DDBJ whole genome shotgun (WGS) entry which is preliminary data.</text>
</comment>
<gene>
    <name evidence="2" type="ORF">RUM43_012796</name>
</gene>
<evidence type="ECO:0000256" key="1">
    <source>
        <dbReference type="SAM" id="MobiDB-lite"/>
    </source>
</evidence>
<name>A0AAN8P642_POLSC</name>
<proteinExistence type="predicted"/>
<dbReference type="Proteomes" id="UP001372834">
    <property type="component" value="Unassembled WGS sequence"/>
</dbReference>
<reference evidence="2 3" key="1">
    <citation type="submission" date="2023-10" db="EMBL/GenBank/DDBJ databases">
        <title>Genomes of two closely related lineages of the louse Polyplax serrata with different host specificities.</title>
        <authorList>
            <person name="Martinu J."/>
            <person name="Tarabai H."/>
            <person name="Stefka J."/>
            <person name="Hypsa V."/>
        </authorList>
    </citation>
    <scope>NUCLEOTIDE SEQUENCE [LARGE SCALE GENOMIC DNA]</scope>
    <source>
        <strain evidence="2">HR10_N</strain>
    </source>
</reference>
<dbReference type="AlphaFoldDB" id="A0AAN8P642"/>